<gene>
    <name evidence="2" type="ORF">PRZ48_011021</name>
</gene>
<sequence>MPHQAMVSHQATASHQRCVYVERLHPLNRLHERLHPLERLHQPKRHSVLNPKSGPYYPRPHSRREKPPCAPDPVQSSTCEAVQVFPFLDLAPEMRNLIYPYLLKHNRGEGSVAHPAILRTCKQLYKETSPMLNHESLVQLSIRFTFFGWGETGNLDYSIGGRCLSARLKCTSHIKEILTNMRHVQHIAINIGPLPGGPGWRLSGRVALDRLNDIAADMTQFFTSLLEACESLQTLEVNFVKDWNKEMRLDGDFLQMTKMFEQLEKCRDSFELKLQGVEESTLKLILGHREYLRSLGKSL</sequence>
<dbReference type="EMBL" id="JAXOVC010000008">
    <property type="protein sequence ID" value="KAK4498363.1"/>
    <property type="molecule type" value="Genomic_DNA"/>
</dbReference>
<proteinExistence type="predicted"/>
<feature type="region of interest" description="Disordered" evidence="1">
    <location>
        <begin position="35"/>
        <end position="74"/>
    </location>
</feature>
<evidence type="ECO:0000313" key="3">
    <source>
        <dbReference type="Proteomes" id="UP001305779"/>
    </source>
</evidence>
<name>A0ABR0EA97_ZASCE</name>
<evidence type="ECO:0000256" key="1">
    <source>
        <dbReference type="SAM" id="MobiDB-lite"/>
    </source>
</evidence>
<reference evidence="2 3" key="1">
    <citation type="journal article" date="2023" name="G3 (Bethesda)">
        <title>A chromosome-level genome assembly of Zasmidium syzygii isolated from banana leaves.</title>
        <authorList>
            <person name="van Westerhoven A.C."/>
            <person name="Mehrabi R."/>
            <person name="Talebi R."/>
            <person name="Steentjes M.B.F."/>
            <person name="Corcolon B."/>
            <person name="Chong P.A."/>
            <person name="Kema G.H.J."/>
            <person name="Seidl M.F."/>
        </authorList>
    </citation>
    <scope>NUCLEOTIDE SEQUENCE [LARGE SCALE GENOMIC DNA]</scope>
    <source>
        <strain evidence="2 3">P124</strain>
    </source>
</reference>
<dbReference type="Proteomes" id="UP001305779">
    <property type="component" value="Unassembled WGS sequence"/>
</dbReference>
<protein>
    <submittedName>
        <fullName evidence="2">Uncharacterized protein</fullName>
    </submittedName>
</protein>
<evidence type="ECO:0000313" key="2">
    <source>
        <dbReference type="EMBL" id="KAK4498363.1"/>
    </source>
</evidence>
<keyword evidence="3" id="KW-1185">Reference proteome</keyword>
<organism evidence="2 3">
    <name type="scientific">Zasmidium cellare</name>
    <name type="common">Wine cellar mold</name>
    <name type="synonym">Racodium cellare</name>
    <dbReference type="NCBI Taxonomy" id="395010"/>
    <lineage>
        <taxon>Eukaryota</taxon>
        <taxon>Fungi</taxon>
        <taxon>Dikarya</taxon>
        <taxon>Ascomycota</taxon>
        <taxon>Pezizomycotina</taxon>
        <taxon>Dothideomycetes</taxon>
        <taxon>Dothideomycetidae</taxon>
        <taxon>Mycosphaerellales</taxon>
        <taxon>Mycosphaerellaceae</taxon>
        <taxon>Zasmidium</taxon>
    </lineage>
</organism>
<comment type="caution">
    <text evidence="2">The sequence shown here is derived from an EMBL/GenBank/DDBJ whole genome shotgun (WGS) entry which is preliminary data.</text>
</comment>
<accession>A0ABR0EA97</accession>